<gene>
    <name evidence="1" type="ORF">SDC9_94367</name>
</gene>
<evidence type="ECO:0000313" key="1">
    <source>
        <dbReference type="EMBL" id="MPM47656.1"/>
    </source>
</evidence>
<organism evidence="1">
    <name type="scientific">bioreactor metagenome</name>
    <dbReference type="NCBI Taxonomy" id="1076179"/>
    <lineage>
        <taxon>unclassified sequences</taxon>
        <taxon>metagenomes</taxon>
        <taxon>ecological metagenomes</taxon>
    </lineage>
</organism>
<accession>A0A645A3Z3</accession>
<dbReference type="AlphaFoldDB" id="A0A645A3Z3"/>
<sequence length="151" mass="17199">MGKTISIAIVMFTLLLSNNVYGQIRCNSSIEIDSLFSSHFLSLDTTMVCGEKKLVLANDIEFVYLVGIMSNISVELHSYTGHPLLSVEDVLAFKKWYIKNKPKITCDHIKRVMMYIKNGKANSLLDPSLQDSIEEMEKYSNELEELKIKDE</sequence>
<name>A0A645A3Z3_9ZZZZ</name>
<dbReference type="EMBL" id="VSSQ01011764">
    <property type="protein sequence ID" value="MPM47656.1"/>
    <property type="molecule type" value="Genomic_DNA"/>
</dbReference>
<reference evidence="1" key="1">
    <citation type="submission" date="2019-08" db="EMBL/GenBank/DDBJ databases">
        <authorList>
            <person name="Kucharzyk K."/>
            <person name="Murdoch R.W."/>
            <person name="Higgins S."/>
            <person name="Loffler F."/>
        </authorList>
    </citation>
    <scope>NUCLEOTIDE SEQUENCE</scope>
</reference>
<protein>
    <submittedName>
        <fullName evidence="1">Uncharacterized protein</fullName>
    </submittedName>
</protein>
<proteinExistence type="predicted"/>
<comment type="caution">
    <text evidence="1">The sequence shown here is derived from an EMBL/GenBank/DDBJ whole genome shotgun (WGS) entry which is preliminary data.</text>
</comment>